<feature type="domain" description="Metallo-beta-lactamase" evidence="5">
    <location>
        <begin position="13"/>
        <end position="198"/>
    </location>
</feature>
<dbReference type="GO" id="GO:0016787">
    <property type="term" value="F:hydrolase activity"/>
    <property type="evidence" value="ECO:0007669"/>
    <property type="project" value="UniProtKB-KW"/>
</dbReference>
<dbReference type="SMART" id="SM00849">
    <property type="entry name" value="Lactamase_B"/>
    <property type="match status" value="1"/>
</dbReference>
<reference evidence="6 7" key="1">
    <citation type="journal article" date="2018" name="Infect. Genet. Evol.">
        <title>Genome-wide analysis of Borrelia turcica and 'Candidatus Borrelia tachyglossi' shows relapsing fever-like genomes with unique genomic links to Lyme disease Borrelia.</title>
        <authorList>
            <person name="Gofton A.W."/>
            <person name="Margos G."/>
            <person name="Fingerle V."/>
            <person name="Hepner S."/>
            <person name="Loh S.M."/>
            <person name="Ryan U."/>
            <person name="Irwin P."/>
            <person name="Oskam C.L."/>
        </authorList>
    </citation>
    <scope>NUCLEOTIDE SEQUENCE [LARGE SCALE GENOMIC DNA]</scope>
    <source>
        <strain evidence="6 7">IST7</strain>
    </source>
</reference>
<sequence>MLKLKNFILGEARTNVYVIYSKDKSIRDASIIDIGENPIKLMDFLESEELIPKNLFLTHTHFDHIGGLPFLLNKYKDIKVYLHKNDFNGFFSPKDNLSYLRGDNIFYLEKDIVFEYKFVCEGDLVEFLGSKVEIFFVPGHSPGSLSYRIADMFFSGDVLFRGSIGRTDFFHGDYGVLCSSLKKINSVVESNFKIYPGHGFSTNIEQERNLNISFIKAQKT</sequence>
<dbReference type="Proteomes" id="UP000275571">
    <property type="component" value="Chromosome"/>
</dbReference>
<accession>A0A386PMN1</accession>
<gene>
    <name evidence="6" type="ORF">DB313_03600</name>
</gene>
<comment type="cofactor">
    <cofactor evidence="1">
        <name>Zn(2+)</name>
        <dbReference type="ChEBI" id="CHEBI:29105"/>
    </cofactor>
</comment>
<keyword evidence="7" id="KW-1185">Reference proteome</keyword>
<dbReference type="InterPro" id="IPR036866">
    <property type="entry name" value="RibonucZ/Hydroxyglut_hydro"/>
</dbReference>
<dbReference type="CDD" id="cd06262">
    <property type="entry name" value="metallo-hydrolase-like_MBL-fold"/>
    <property type="match status" value="1"/>
</dbReference>
<dbReference type="Gene3D" id="3.60.15.10">
    <property type="entry name" value="Ribonuclease Z/Hydroxyacylglutathione hydrolase-like"/>
    <property type="match status" value="1"/>
</dbReference>
<keyword evidence="2" id="KW-0479">Metal-binding</keyword>
<dbReference type="AlphaFoldDB" id="A0A386PMN1"/>
<evidence type="ECO:0000256" key="2">
    <source>
        <dbReference type="ARBA" id="ARBA00022723"/>
    </source>
</evidence>
<dbReference type="SUPFAM" id="SSF56281">
    <property type="entry name" value="Metallo-hydrolase/oxidoreductase"/>
    <property type="match status" value="1"/>
</dbReference>
<dbReference type="Pfam" id="PF00753">
    <property type="entry name" value="Lactamase_B"/>
    <property type="match status" value="1"/>
</dbReference>
<evidence type="ECO:0000256" key="1">
    <source>
        <dbReference type="ARBA" id="ARBA00001947"/>
    </source>
</evidence>
<dbReference type="GO" id="GO:0046872">
    <property type="term" value="F:metal ion binding"/>
    <property type="evidence" value="ECO:0007669"/>
    <property type="project" value="UniProtKB-KW"/>
</dbReference>
<protein>
    <submittedName>
        <fullName evidence="6">Metal-binding protein</fullName>
    </submittedName>
</protein>
<name>A0A386PMN1_9SPIR</name>
<proteinExistence type="predicted"/>
<dbReference type="PANTHER" id="PTHR46233">
    <property type="entry name" value="HYDROXYACYLGLUTATHIONE HYDROLASE GLOC"/>
    <property type="match status" value="1"/>
</dbReference>
<dbReference type="PANTHER" id="PTHR46233:SF3">
    <property type="entry name" value="HYDROXYACYLGLUTATHIONE HYDROLASE GLOC"/>
    <property type="match status" value="1"/>
</dbReference>
<keyword evidence="3" id="KW-0378">Hydrolase</keyword>
<dbReference type="InterPro" id="IPR001279">
    <property type="entry name" value="Metallo-B-lactamas"/>
</dbReference>
<evidence type="ECO:0000313" key="7">
    <source>
        <dbReference type="Proteomes" id="UP000275571"/>
    </source>
</evidence>
<keyword evidence="4" id="KW-0862">Zinc</keyword>
<evidence type="ECO:0000313" key="6">
    <source>
        <dbReference type="EMBL" id="AYE36538.1"/>
    </source>
</evidence>
<dbReference type="EMBL" id="CP028884">
    <property type="protein sequence ID" value="AYE36538.1"/>
    <property type="molecule type" value="Genomic_DNA"/>
</dbReference>
<evidence type="ECO:0000256" key="4">
    <source>
        <dbReference type="ARBA" id="ARBA00022833"/>
    </source>
</evidence>
<dbReference type="KEGG" id="btur:DB313_03600"/>
<evidence type="ECO:0000256" key="3">
    <source>
        <dbReference type="ARBA" id="ARBA00022801"/>
    </source>
</evidence>
<dbReference type="OrthoDB" id="9802248at2"/>
<dbReference type="InterPro" id="IPR051453">
    <property type="entry name" value="MBL_Glyoxalase_II"/>
</dbReference>
<evidence type="ECO:0000259" key="5">
    <source>
        <dbReference type="SMART" id="SM00849"/>
    </source>
</evidence>
<organism evidence="6 7">
    <name type="scientific">Borrelia turcica IST7</name>
    <dbReference type="NCBI Taxonomy" id="1104446"/>
    <lineage>
        <taxon>Bacteria</taxon>
        <taxon>Pseudomonadati</taxon>
        <taxon>Spirochaetota</taxon>
        <taxon>Spirochaetia</taxon>
        <taxon>Spirochaetales</taxon>
        <taxon>Borreliaceae</taxon>
        <taxon>Borrelia</taxon>
    </lineage>
</organism>